<gene>
    <name evidence="4" type="ORF">AZE42_12958</name>
</gene>
<dbReference type="OrthoDB" id="2800503at2759"/>
<dbReference type="InterPro" id="IPR001878">
    <property type="entry name" value="Znf_CCHC"/>
</dbReference>
<dbReference type="PROSITE" id="PS50158">
    <property type="entry name" value="ZF_CCHC"/>
    <property type="match status" value="1"/>
</dbReference>
<keyword evidence="1" id="KW-0479">Metal-binding</keyword>
<evidence type="ECO:0000313" key="5">
    <source>
        <dbReference type="Proteomes" id="UP000183567"/>
    </source>
</evidence>
<dbReference type="Proteomes" id="UP000183567">
    <property type="component" value="Unassembled WGS sequence"/>
</dbReference>
<keyword evidence="5" id="KW-1185">Reference proteome</keyword>
<feature type="compositionally biased region" description="Low complexity" evidence="2">
    <location>
        <begin position="656"/>
        <end position="671"/>
    </location>
</feature>
<feature type="compositionally biased region" description="Polar residues" evidence="2">
    <location>
        <begin position="1"/>
        <end position="17"/>
    </location>
</feature>
<dbReference type="STRING" id="180088.A0A1J8RBE9"/>
<feature type="region of interest" description="Disordered" evidence="2">
    <location>
        <begin position="1"/>
        <end position="49"/>
    </location>
</feature>
<accession>A0A1J8RBE9</accession>
<dbReference type="GO" id="GO:0003676">
    <property type="term" value="F:nucleic acid binding"/>
    <property type="evidence" value="ECO:0007669"/>
    <property type="project" value="InterPro"/>
</dbReference>
<feature type="domain" description="CCHC-type" evidence="3">
    <location>
        <begin position="489"/>
        <end position="503"/>
    </location>
</feature>
<dbReference type="AlphaFoldDB" id="A0A1J8RBE9"/>
<evidence type="ECO:0000259" key="3">
    <source>
        <dbReference type="PROSITE" id="PS50158"/>
    </source>
</evidence>
<keyword evidence="1" id="KW-0863">Zinc-finger</keyword>
<protein>
    <recommendedName>
        <fullName evidence="3">CCHC-type domain-containing protein</fullName>
    </recommendedName>
</protein>
<feature type="compositionally biased region" description="Pro residues" evidence="2">
    <location>
        <begin position="579"/>
        <end position="590"/>
    </location>
</feature>
<dbReference type="Gene3D" id="4.10.60.10">
    <property type="entry name" value="Zinc finger, CCHC-type"/>
    <property type="match status" value="1"/>
</dbReference>
<feature type="compositionally biased region" description="Polar residues" evidence="2">
    <location>
        <begin position="643"/>
        <end position="655"/>
    </location>
</feature>
<feature type="compositionally biased region" description="Polar residues" evidence="2">
    <location>
        <begin position="626"/>
        <end position="635"/>
    </location>
</feature>
<comment type="caution">
    <text evidence="4">The sequence shown here is derived from an EMBL/GenBank/DDBJ whole genome shotgun (WGS) entry which is preliminary data.</text>
</comment>
<name>A0A1J8RBE9_9AGAM</name>
<sequence>MSTDQPDNSPTSPVQRSSQRRKEQYLRPSNRSIPELISDPSITSNVTDEATARTELTSRGMLVPASGASVEALTEALLEFTLQAPNLTRLHTDIIRAIAVLLTQADHELKAQRIAETTTKYLTVTLGRLEKVAATYEASSNAVLADQLTDQLKGPLSAHLANHIALTLSPQIVDMTITTGSLAATLTQVEQIRDVLARERQEKDEGIQMAVDRLEESAYALYSNVQDCENTIKLLSPSLETTQSRLNTLSLQLAAQNSPTTITTHPPPLNTAQRTRPTQQSPSYSDIAATHLPPMVDQAVARASIRARQILLEPKLGNSVFPRNSSNPDIAAIINNALSKIRKDSTPAGELRAVQVQRNGSLVIELENENIAGWLRSPNGRAALESQLDLAVTVRDRTHPIVVQYLPIYFNIEQENFLRQVERENTLPINSLDSIRWIKPPHRRSNEQSKAFALIQVCDAAIANNILREGICIDKNRFSVHKDKKEPIRCAKCQHYGHIARNCSAQADTCGTCGGHHRTADCTAARTQYCVSCRSHNHASWSRSCPELTKRSAALDEKLPENKMPYFPTPTPWTQIIHPPKPSSTRPPPANSRTASASTPTATATPPRSSRQTRTMSPPLLPHASNHATHTQTTLPYLPQKNPPTVSDPGNTASDPSPTQTPSQSPQPEETSSSHDSPPLTPRNV</sequence>
<feature type="region of interest" description="Disordered" evidence="2">
    <location>
        <begin position="561"/>
        <end position="685"/>
    </location>
</feature>
<dbReference type="EMBL" id="LVVM01001191">
    <property type="protein sequence ID" value="OJA19066.1"/>
    <property type="molecule type" value="Genomic_DNA"/>
</dbReference>
<keyword evidence="1" id="KW-0862">Zinc</keyword>
<evidence type="ECO:0000256" key="1">
    <source>
        <dbReference type="PROSITE-ProRule" id="PRU00047"/>
    </source>
</evidence>
<feature type="region of interest" description="Disordered" evidence="2">
    <location>
        <begin position="259"/>
        <end position="283"/>
    </location>
</feature>
<proteinExistence type="predicted"/>
<organism evidence="4 5">
    <name type="scientific">Rhizopogon vesiculosus</name>
    <dbReference type="NCBI Taxonomy" id="180088"/>
    <lineage>
        <taxon>Eukaryota</taxon>
        <taxon>Fungi</taxon>
        <taxon>Dikarya</taxon>
        <taxon>Basidiomycota</taxon>
        <taxon>Agaricomycotina</taxon>
        <taxon>Agaricomycetes</taxon>
        <taxon>Agaricomycetidae</taxon>
        <taxon>Boletales</taxon>
        <taxon>Suillineae</taxon>
        <taxon>Rhizopogonaceae</taxon>
        <taxon>Rhizopogon</taxon>
    </lineage>
</organism>
<feature type="compositionally biased region" description="Low complexity" evidence="2">
    <location>
        <begin position="591"/>
        <end position="610"/>
    </location>
</feature>
<dbReference type="GO" id="GO:0008270">
    <property type="term" value="F:zinc ion binding"/>
    <property type="evidence" value="ECO:0007669"/>
    <property type="project" value="UniProtKB-KW"/>
</dbReference>
<evidence type="ECO:0000313" key="4">
    <source>
        <dbReference type="EMBL" id="OJA19066.1"/>
    </source>
</evidence>
<reference evidence="4 5" key="1">
    <citation type="submission" date="2016-03" db="EMBL/GenBank/DDBJ databases">
        <title>Comparative genomics of the ectomycorrhizal sister species Rhizopogon vinicolor and Rhizopogon vesiculosus (Basidiomycota: Boletales) reveals a divergence of the mating type B locus.</title>
        <authorList>
            <person name="Mujic A.B."/>
            <person name="Kuo A."/>
            <person name="Tritt A."/>
            <person name="Lipzen A."/>
            <person name="Chen C."/>
            <person name="Johnson J."/>
            <person name="Sharma A."/>
            <person name="Barry K."/>
            <person name="Grigoriev I.V."/>
            <person name="Spatafora J.W."/>
        </authorList>
    </citation>
    <scope>NUCLEOTIDE SEQUENCE [LARGE SCALE GENOMIC DNA]</scope>
    <source>
        <strain evidence="4 5">AM-OR11-056</strain>
    </source>
</reference>
<evidence type="ECO:0000256" key="2">
    <source>
        <dbReference type="SAM" id="MobiDB-lite"/>
    </source>
</evidence>